<organism evidence="3 4">
    <name type="scientific">Ziziphus jujuba</name>
    <name type="common">Chinese jujube</name>
    <name type="synonym">Ziziphus sativa</name>
    <dbReference type="NCBI Taxonomy" id="326968"/>
    <lineage>
        <taxon>Eukaryota</taxon>
        <taxon>Viridiplantae</taxon>
        <taxon>Streptophyta</taxon>
        <taxon>Embryophyta</taxon>
        <taxon>Tracheophyta</taxon>
        <taxon>Spermatophyta</taxon>
        <taxon>Magnoliopsida</taxon>
        <taxon>eudicotyledons</taxon>
        <taxon>Gunneridae</taxon>
        <taxon>Pentapetalae</taxon>
        <taxon>rosids</taxon>
        <taxon>fabids</taxon>
        <taxon>Rosales</taxon>
        <taxon>Rhamnaceae</taxon>
        <taxon>Paliureae</taxon>
        <taxon>Ziziphus</taxon>
    </lineage>
</organism>
<dbReference type="FunCoup" id="A0A6P4AU22">
    <property type="interactions" value="22"/>
</dbReference>
<dbReference type="PANTHER" id="PTHR31236:SF41">
    <property type="entry name" value="BURP DOMAIN PROTEIN USPL1"/>
    <property type="match status" value="1"/>
</dbReference>
<dbReference type="Pfam" id="PF03181">
    <property type="entry name" value="BURP"/>
    <property type="match status" value="1"/>
</dbReference>
<evidence type="ECO:0000256" key="1">
    <source>
        <dbReference type="SAM" id="SignalP"/>
    </source>
</evidence>
<dbReference type="RefSeq" id="XP_048337257.1">
    <property type="nucleotide sequence ID" value="XM_048481300.2"/>
</dbReference>
<dbReference type="RefSeq" id="XP_015892680.2">
    <property type="nucleotide sequence ID" value="XM_016037194.4"/>
</dbReference>
<dbReference type="RefSeq" id="XP_048337256.1">
    <property type="nucleotide sequence ID" value="XM_048481299.2"/>
</dbReference>
<evidence type="ECO:0000313" key="5">
    <source>
        <dbReference type="RefSeq" id="XP_048337256.1"/>
    </source>
</evidence>
<evidence type="ECO:0000313" key="6">
    <source>
        <dbReference type="RefSeq" id="XP_048337257.1"/>
    </source>
</evidence>
<dbReference type="Proteomes" id="UP001652623">
    <property type="component" value="Chromosome 9"/>
</dbReference>
<keyword evidence="1" id="KW-0732">Signal</keyword>
<dbReference type="SMART" id="SM01045">
    <property type="entry name" value="BURP"/>
    <property type="match status" value="1"/>
</dbReference>
<gene>
    <name evidence="4 5 6" type="primary">LOC107426896</name>
</gene>
<reference evidence="4 5" key="1">
    <citation type="submission" date="2025-05" db="UniProtKB">
        <authorList>
            <consortium name="RefSeq"/>
        </authorList>
    </citation>
    <scope>IDENTIFICATION</scope>
    <source>
        <tissue evidence="4 5">Seedling</tissue>
    </source>
</reference>
<feature type="signal peptide" evidence="1">
    <location>
        <begin position="1"/>
        <end position="27"/>
    </location>
</feature>
<dbReference type="InterPro" id="IPR044816">
    <property type="entry name" value="BURP"/>
</dbReference>
<keyword evidence="3" id="KW-1185">Reference proteome</keyword>
<dbReference type="AlphaFoldDB" id="A0A6P4AU22"/>
<dbReference type="InParanoid" id="A0A6P4AU22"/>
<dbReference type="GeneID" id="107426896"/>
<feature type="domain" description="BURP" evidence="2">
    <location>
        <begin position="108"/>
        <end position="333"/>
    </location>
</feature>
<sequence>MPPAKKFCSLPLYALVLVLLSAQENRARKITTGYGKDSNENMVVLQQHAMDNHLQLQTAYREESHEQKLQFKYNNNDDHGHHIQKLRNHEHGHSSSHMDHTDPALNVFFTTNDLVVGKTMPIYFPRNDLSASPRLLPREEADSIPFSASQIQYLLDYFSFSKGSPQAKAIEYTLRQCELEPIKGETRFCATSLESMLEFARDIFGFDARFRVLTTTHITNSTILLQNYTILETPKQIFAPKMIACHTMPYPYAVFYCHNQESKNNHNQESKNNVFEISLGSENGDRVEAAAVCHMDTSRWDRDHAAFSVLKIEPGTSPVCHFFPADNLVWVPLPAKI</sequence>
<proteinExistence type="predicted"/>
<feature type="chain" id="PRO_5045019471" evidence="1">
    <location>
        <begin position="28"/>
        <end position="337"/>
    </location>
</feature>
<protein>
    <submittedName>
        <fullName evidence="4 5">BURP domain protein USPL1</fullName>
    </submittedName>
</protein>
<evidence type="ECO:0000313" key="3">
    <source>
        <dbReference type="Proteomes" id="UP001652623"/>
    </source>
</evidence>
<evidence type="ECO:0000313" key="4">
    <source>
        <dbReference type="RefSeq" id="XP_015892680.2"/>
    </source>
</evidence>
<dbReference type="PROSITE" id="PS51277">
    <property type="entry name" value="BURP"/>
    <property type="match status" value="1"/>
</dbReference>
<accession>A0A6P4AU22</accession>
<name>A0A6P4AU22_ZIZJJ</name>
<dbReference type="PANTHER" id="PTHR31236">
    <property type="entry name" value="BURP DOMAIN PROTEIN USPL1-LIKE"/>
    <property type="match status" value="1"/>
</dbReference>
<evidence type="ECO:0000259" key="2">
    <source>
        <dbReference type="PROSITE" id="PS51277"/>
    </source>
</evidence>
<dbReference type="InterPro" id="IPR004873">
    <property type="entry name" value="BURP_dom"/>
</dbReference>